<dbReference type="EMBL" id="BTRK01000003">
    <property type="protein sequence ID" value="GMR43198.1"/>
    <property type="molecule type" value="Genomic_DNA"/>
</dbReference>
<feature type="transmembrane region" description="Helical" evidence="6">
    <location>
        <begin position="158"/>
        <end position="177"/>
    </location>
</feature>
<comment type="similarity">
    <text evidence="2">Belongs to the DRAM/TMEM150 family.</text>
</comment>
<evidence type="ECO:0000256" key="5">
    <source>
        <dbReference type="ARBA" id="ARBA00023136"/>
    </source>
</evidence>
<proteinExistence type="inferred from homology"/>
<dbReference type="InterPro" id="IPR050911">
    <property type="entry name" value="DRAM/TMEM150_Autophagy_Mod"/>
</dbReference>
<keyword evidence="4 6" id="KW-1133">Transmembrane helix</keyword>
<keyword evidence="3 6" id="KW-0812">Transmembrane</keyword>
<feature type="transmembrane region" description="Helical" evidence="6">
    <location>
        <begin position="209"/>
        <end position="231"/>
    </location>
</feature>
<dbReference type="InterPro" id="IPR019402">
    <property type="entry name" value="CWH43_N"/>
</dbReference>
<reference evidence="9" key="1">
    <citation type="submission" date="2022-10" db="EMBL/GenBank/DDBJ databases">
        <title>Genome assembly of Pristionchus species.</title>
        <authorList>
            <person name="Yoshida K."/>
            <person name="Sommer R.J."/>
        </authorList>
    </citation>
    <scope>NUCLEOTIDE SEQUENCE [LARGE SCALE GENOMIC DNA]</scope>
    <source>
        <strain evidence="9">RS5460</strain>
    </source>
</reference>
<evidence type="ECO:0000256" key="6">
    <source>
        <dbReference type="SAM" id="Phobius"/>
    </source>
</evidence>
<evidence type="ECO:0000256" key="2">
    <source>
        <dbReference type="ARBA" id="ARBA00006565"/>
    </source>
</evidence>
<evidence type="ECO:0000256" key="3">
    <source>
        <dbReference type="ARBA" id="ARBA00022692"/>
    </source>
</evidence>
<evidence type="ECO:0000256" key="4">
    <source>
        <dbReference type="ARBA" id="ARBA00022989"/>
    </source>
</evidence>
<dbReference type="PANTHER" id="PTHR21324:SF2">
    <property type="entry name" value="EG:22E5.9 PROTEIN"/>
    <property type="match status" value="1"/>
</dbReference>
<feature type="transmembrane region" description="Helical" evidence="6">
    <location>
        <begin position="7"/>
        <end position="28"/>
    </location>
</feature>
<organism evidence="8 9">
    <name type="scientific">Pristionchus mayeri</name>
    <dbReference type="NCBI Taxonomy" id="1317129"/>
    <lineage>
        <taxon>Eukaryota</taxon>
        <taxon>Metazoa</taxon>
        <taxon>Ecdysozoa</taxon>
        <taxon>Nematoda</taxon>
        <taxon>Chromadorea</taxon>
        <taxon>Rhabditida</taxon>
        <taxon>Rhabditina</taxon>
        <taxon>Diplogasteromorpha</taxon>
        <taxon>Diplogasteroidea</taxon>
        <taxon>Neodiplogasteridae</taxon>
        <taxon>Pristionchus</taxon>
    </lineage>
</organism>
<feature type="transmembrane region" description="Helical" evidence="6">
    <location>
        <begin position="54"/>
        <end position="72"/>
    </location>
</feature>
<keyword evidence="5 6" id="KW-0472">Membrane</keyword>
<feature type="domain" description="CWH43-like N-terminal" evidence="7">
    <location>
        <begin position="7"/>
        <end position="239"/>
    </location>
</feature>
<dbReference type="Proteomes" id="UP001328107">
    <property type="component" value="Unassembled WGS sequence"/>
</dbReference>
<sequence length="269" mass="29680">MSEIRQLWLLPIVAFAVSIFGILAPSVIGGANGDLQWILPFISDGGAFAPEKNIFAMLQNISAGLIAIMIYIKHLQFVTFYGNRRSDSFWRSLSIISMLLGFIAAFGLSLVGDFSEKDVPNAHNTAAFIAFGGATAYIILSAGLSFLQPLLCSTPVAWLRVALAIAVTIALAFHTVVLDQFLFIPPGTNTTGYTGDNEPVFLDRDSPFFIHHTIATGSEWVLAFLIFAYFITLVEEFRKCSLTLPSVNFHADQLLPIEKRPSEEDRWRN</sequence>
<dbReference type="PANTHER" id="PTHR21324">
    <property type="entry name" value="FASTING-INDUCIBLE INTEGRAL MEMBRANE PROTEIN TM6P1-RELATED"/>
    <property type="match status" value="1"/>
</dbReference>
<evidence type="ECO:0000256" key="1">
    <source>
        <dbReference type="ARBA" id="ARBA00004127"/>
    </source>
</evidence>
<evidence type="ECO:0000313" key="8">
    <source>
        <dbReference type="EMBL" id="GMR43198.1"/>
    </source>
</evidence>
<comment type="caution">
    <text evidence="8">The sequence shown here is derived from an EMBL/GenBank/DDBJ whole genome shotgun (WGS) entry which is preliminary data.</text>
</comment>
<name>A0AAN4ZQZ5_9BILA</name>
<gene>
    <name evidence="8" type="ORF">PMAYCL1PPCAC_13393</name>
</gene>
<evidence type="ECO:0000313" key="9">
    <source>
        <dbReference type="Proteomes" id="UP001328107"/>
    </source>
</evidence>
<comment type="subcellular location">
    <subcellularLocation>
        <location evidence="1">Endomembrane system</location>
        <topology evidence="1">Multi-pass membrane protein</topology>
    </subcellularLocation>
</comment>
<accession>A0AAN4ZQZ5</accession>
<dbReference type="AlphaFoldDB" id="A0AAN4ZQZ5"/>
<feature type="transmembrane region" description="Helical" evidence="6">
    <location>
        <begin position="93"/>
        <end position="114"/>
    </location>
</feature>
<evidence type="ECO:0000259" key="7">
    <source>
        <dbReference type="Pfam" id="PF10277"/>
    </source>
</evidence>
<dbReference type="GO" id="GO:0012505">
    <property type="term" value="C:endomembrane system"/>
    <property type="evidence" value="ECO:0007669"/>
    <property type="project" value="UniProtKB-SubCell"/>
</dbReference>
<feature type="transmembrane region" description="Helical" evidence="6">
    <location>
        <begin position="126"/>
        <end position="146"/>
    </location>
</feature>
<dbReference type="Pfam" id="PF10277">
    <property type="entry name" value="Frag1"/>
    <property type="match status" value="1"/>
</dbReference>
<protein>
    <recommendedName>
        <fullName evidence="7">CWH43-like N-terminal domain-containing protein</fullName>
    </recommendedName>
</protein>
<keyword evidence="9" id="KW-1185">Reference proteome</keyword>